<dbReference type="EMBL" id="JBAMMX010000013">
    <property type="protein sequence ID" value="KAK6929069.1"/>
    <property type="molecule type" value="Genomic_DNA"/>
</dbReference>
<keyword evidence="3" id="KW-0418">Kinase</keyword>
<keyword evidence="4" id="KW-1185">Reference proteome</keyword>
<feature type="region of interest" description="Disordered" evidence="1">
    <location>
        <begin position="302"/>
        <end position="340"/>
    </location>
</feature>
<feature type="domain" description="Serine-threonine/tyrosine-protein kinase catalytic" evidence="2">
    <location>
        <begin position="1"/>
        <end position="101"/>
    </location>
</feature>
<dbReference type="GO" id="GO:0004672">
    <property type="term" value="F:protein kinase activity"/>
    <property type="evidence" value="ECO:0007669"/>
    <property type="project" value="InterPro"/>
</dbReference>
<dbReference type="AlphaFoldDB" id="A0AAN8Z749"/>
<dbReference type="PANTHER" id="PTHR27006">
    <property type="entry name" value="PROMASTIGOTE SURFACE ANTIGEN PROTEIN PSA"/>
    <property type="match status" value="1"/>
</dbReference>
<dbReference type="Pfam" id="PF07714">
    <property type="entry name" value="PK_Tyr_Ser-Thr"/>
    <property type="match status" value="1"/>
</dbReference>
<accession>A0AAN8Z749</accession>
<dbReference type="FunFam" id="1.10.510.10:FF:001722">
    <property type="entry name" value="G-type lectin S-receptor-like serine/threonine-protein kinase B120"/>
    <property type="match status" value="1"/>
</dbReference>
<evidence type="ECO:0000313" key="3">
    <source>
        <dbReference type="EMBL" id="KAK6929069.1"/>
    </source>
</evidence>
<dbReference type="InterPro" id="IPR001245">
    <property type="entry name" value="Ser-Thr/Tyr_kinase_cat_dom"/>
</dbReference>
<gene>
    <name evidence="3" type="ORF">RJ641_005274</name>
</gene>
<dbReference type="Gene3D" id="1.10.510.10">
    <property type="entry name" value="Transferase(Phosphotransferase) domain 1"/>
    <property type="match status" value="1"/>
</dbReference>
<evidence type="ECO:0000313" key="4">
    <source>
        <dbReference type="Proteomes" id="UP001370490"/>
    </source>
</evidence>
<comment type="caution">
    <text evidence="3">The sequence shown here is derived from an EMBL/GenBank/DDBJ whole genome shotgun (WGS) entry which is preliminary data.</text>
</comment>
<keyword evidence="3" id="KW-0808">Transferase</keyword>
<sequence length="340" mass="38953">MSPEYAMEGQFSIKSDVFSFGVLILEIVSGRKNTSFYHIDCPVNLIGYAWELWKEGLALELKDPSLKDSFEADQFHRCVHVGLLCVQENATDRPTMSDVIAMLSNENMPRPPPKQPAFFTGRGATGKNQFVSSSTNYSTRKPELNSTVKTISRQHLYGEPIGSFKEISGYIFMTEKIKRMKTIRQQKILLLVNLNRNFRPHKVTLKQRRAGQNIDIRLTDQHTQKGVYKLDFPNTPVTESSKMCRSVINTTYKGFIEITDDSRLRKAIQFLLDVIEGIIEPQEANLCFGDEPPAIRIITRHAFPPREERESEEKDTPDERGKRWLEEKDTPDAIPLKNNV</sequence>
<evidence type="ECO:0000259" key="2">
    <source>
        <dbReference type="Pfam" id="PF07714"/>
    </source>
</evidence>
<dbReference type="Proteomes" id="UP001370490">
    <property type="component" value="Unassembled WGS sequence"/>
</dbReference>
<dbReference type="InterPro" id="IPR011009">
    <property type="entry name" value="Kinase-like_dom_sf"/>
</dbReference>
<protein>
    <submittedName>
        <fullName evidence="3">Serine-threonine/tyrosine-protein kinase, catalytic domain</fullName>
    </submittedName>
</protein>
<evidence type="ECO:0000256" key="1">
    <source>
        <dbReference type="SAM" id="MobiDB-lite"/>
    </source>
</evidence>
<reference evidence="3 4" key="1">
    <citation type="submission" date="2023-12" db="EMBL/GenBank/DDBJ databases">
        <title>A high-quality genome assembly for Dillenia turbinata (Dilleniales).</title>
        <authorList>
            <person name="Chanderbali A."/>
        </authorList>
    </citation>
    <scope>NUCLEOTIDE SEQUENCE [LARGE SCALE GENOMIC DNA]</scope>
    <source>
        <strain evidence="3">LSX21</strain>
        <tissue evidence="3">Leaf</tissue>
    </source>
</reference>
<feature type="compositionally biased region" description="Basic and acidic residues" evidence="1">
    <location>
        <begin position="304"/>
        <end position="331"/>
    </location>
</feature>
<name>A0AAN8Z749_9MAGN</name>
<dbReference type="SUPFAM" id="SSF56112">
    <property type="entry name" value="Protein kinase-like (PK-like)"/>
    <property type="match status" value="1"/>
</dbReference>
<organism evidence="3 4">
    <name type="scientific">Dillenia turbinata</name>
    <dbReference type="NCBI Taxonomy" id="194707"/>
    <lineage>
        <taxon>Eukaryota</taxon>
        <taxon>Viridiplantae</taxon>
        <taxon>Streptophyta</taxon>
        <taxon>Embryophyta</taxon>
        <taxon>Tracheophyta</taxon>
        <taxon>Spermatophyta</taxon>
        <taxon>Magnoliopsida</taxon>
        <taxon>eudicotyledons</taxon>
        <taxon>Gunneridae</taxon>
        <taxon>Pentapetalae</taxon>
        <taxon>Dilleniales</taxon>
        <taxon>Dilleniaceae</taxon>
        <taxon>Dillenia</taxon>
    </lineage>
</organism>
<dbReference type="PANTHER" id="PTHR27006:SF586">
    <property type="entry name" value="CYSTEINE-RICH RECEPTOR-LIKE PROTEIN KINASE 10"/>
    <property type="match status" value="1"/>
</dbReference>
<proteinExistence type="predicted"/>